<dbReference type="KEGG" id="cten:18246671"/>
<dbReference type="GO" id="GO:0034501">
    <property type="term" value="P:protein localization to kinetochore"/>
    <property type="evidence" value="ECO:0007669"/>
    <property type="project" value="InterPro"/>
</dbReference>
<feature type="coiled-coil region" evidence="1">
    <location>
        <begin position="79"/>
        <end position="106"/>
    </location>
</feature>
<dbReference type="InterPro" id="IPR048781">
    <property type="entry name" value="Sos7_CC"/>
</dbReference>
<reference evidence="3 4" key="1">
    <citation type="journal article" date="2011" name="Proc. Natl. Acad. Sci. U.S.A.">
        <title>Comparative genomics of xylose-fermenting fungi for enhanced biofuel production.</title>
        <authorList>
            <person name="Wohlbach D.J."/>
            <person name="Kuo A."/>
            <person name="Sato T.K."/>
            <person name="Potts K.M."/>
            <person name="Salamov A.A."/>
            <person name="LaButti K.M."/>
            <person name="Sun H."/>
            <person name="Clum A."/>
            <person name="Pangilinan J.L."/>
            <person name="Lindquist E.A."/>
            <person name="Lucas S."/>
            <person name="Lapidus A."/>
            <person name="Jin M."/>
            <person name="Gunawan C."/>
            <person name="Balan V."/>
            <person name="Dale B.E."/>
            <person name="Jeffries T.W."/>
            <person name="Zinkel R."/>
            <person name="Barry K.W."/>
            <person name="Grigoriev I.V."/>
            <person name="Gasch A.P."/>
        </authorList>
    </citation>
    <scope>NUCLEOTIDE SEQUENCE [LARGE SCALE GENOMIC DNA]</scope>
    <source>
        <strain evidence="4">ATCC 10573 / BCRC 21748 / CBS 615 / JCM 9827 / NBRC 10315 / NRRL Y-1498 / VKM Y-70</strain>
    </source>
</reference>
<dbReference type="AlphaFoldDB" id="G3AYQ3"/>
<dbReference type="STRING" id="590646.G3AYQ3"/>
<dbReference type="GeneID" id="18246671"/>
<name>G3AYQ3_CANTC</name>
<dbReference type="PANTHER" id="PTHR37329:SF1">
    <property type="entry name" value="KINETOCHORE PROTEIN SOS7"/>
    <property type="match status" value="1"/>
</dbReference>
<gene>
    <name evidence="3" type="ORF">CANTEDRAFT_112780</name>
</gene>
<proteinExistence type="predicted"/>
<organism evidence="4">
    <name type="scientific">Candida tenuis (strain ATCC 10573 / BCRC 21748 / CBS 615 / JCM 9827 / NBRC 10315 / NRRL Y-1498 / VKM Y-70)</name>
    <name type="common">Yeast</name>
    <name type="synonym">Yamadazyma tenuis</name>
    <dbReference type="NCBI Taxonomy" id="590646"/>
    <lineage>
        <taxon>Eukaryota</taxon>
        <taxon>Fungi</taxon>
        <taxon>Dikarya</taxon>
        <taxon>Ascomycota</taxon>
        <taxon>Saccharomycotina</taxon>
        <taxon>Pichiomycetes</taxon>
        <taxon>Debaryomycetaceae</taxon>
        <taxon>Yamadazyma</taxon>
    </lineage>
</organism>
<dbReference type="eggNOG" id="ENOG502S6XI">
    <property type="taxonomic scope" value="Eukaryota"/>
</dbReference>
<evidence type="ECO:0000313" key="4">
    <source>
        <dbReference type="Proteomes" id="UP000000707"/>
    </source>
</evidence>
<dbReference type="Pfam" id="PF20882">
    <property type="entry name" value="Sos7"/>
    <property type="match status" value="1"/>
</dbReference>
<feature type="coiled-coil region" evidence="1">
    <location>
        <begin position="196"/>
        <end position="223"/>
    </location>
</feature>
<protein>
    <recommendedName>
        <fullName evidence="2">Kinetochore protein Sos7 coiled-coil domain-containing protein</fullName>
    </recommendedName>
</protein>
<dbReference type="OrthoDB" id="18959at2759"/>
<evidence type="ECO:0000259" key="2">
    <source>
        <dbReference type="Pfam" id="PF20882"/>
    </source>
</evidence>
<feature type="domain" description="Kinetochore protein Sos7 coiled-coil" evidence="2">
    <location>
        <begin position="43"/>
        <end position="107"/>
    </location>
</feature>
<dbReference type="RefSeq" id="XP_006684477.1">
    <property type="nucleotide sequence ID" value="XM_006684414.1"/>
</dbReference>
<dbReference type="EMBL" id="GL996512">
    <property type="protein sequence ID" value="EGV65903.1"/>
    <property type="molecule type" value="Genomic_DNA"/>
</dbReference>
<evidence type="ECO:0000313" key="3">
    <source>
        <dbReference type="EMBL" id="EGV65903.1"/>
    </source>
</evidence>
<sequence>MLELDQNISLYNSKSEFRAGVDGIRKIITPVTIENEFNRSKERFERLKFTYLEQEARDKFLRIVLNEEQHDFGDMEKGNRQVKATLEGLENSVVLKQNEIEGTTAQLLHLYKMQASQLSKLNTLTVEISLMESEFEKEDIGTYNSLLNNMDMSKLHKSDNDNAILNYIDSQQNDRDSQDMTLKETNEQIEVVKGHSNVKESYIKELESKLKELQQTIAKNVTGNQDAVNDHSILGHWLVTMNKLLGNFNTFRLDTTIQDDIILLNFSKYEIKLNKYSLAILDTNANIDSITYNTSNDKVRQLSEIICKLFM</sequence>
<dbReference type="InterPro" id="IPR037475">
    <property type="entry name" value="Sos7"/>
</dbReference>
<dbReference type="GO" id="GO:0051315">
    <property type="term" value="P:attachment of mitotic spindle microtubules to kinetochore"/>
    <property type="evidence" value="ECO:0007669"/>
    <property type="project" value="TreeGrafter"/>
</dbReference>
<keyword evidence="1" id="KW-0175">Coiled coil</keyword>
<dbReference type="GO" id="GO:0000776">
    <property type="term" value="C:kinetochore"/>
    <property type="evidence" value="ECO:0007669"/>
    <property type="project" value="InterPro"/>
</dbReference>
<keyword evidence="4" id="KW-1185">Reference proteome</keyword>
<dbReference type="PANTHER" id="PTHR37329">
    <property type="entry name" value="KINETOCHORE PROTEIN SOS7"/>
    <property type="match status" value="1"/>
</dbReference>
<dbReference type="Proteomes" id="UP000000707">
    <property type="component" value="Unassembled WGS sequence"/>
</dbReference>
<dbReference type="HOGENOM" id="CLU_841982_0_0_1"/>
<accession>G3AYQ3</accession>
<evidence type="ECO:0000256" key="1">
    <source>
        <dbReference type="SAM" id="Coils"/>
    </source>
</evidence>